<accession>A0A6P7HT68</accession>
<protein>
    <submittedName>
        <fullName evidence="2">Uncharacterized protein LOC114427786</fullName>
    </submittedName>
</protein>
<dbReference type="GeneID" id="114427786"/>
<evidence type="ECO:0000313" key="1">
    <source>
        <dbReference type="Proteomes" id="UP000515145"/>
    </source>
</evidence>
<dbReference type="Proteomes" id="UP000515145">
    <property type="component" value="Chromosome 22"/>
</dbReference>
<keyword evidence="1" id="KW-1185">Reference proteome</keyword>
<proteinExistence type="predicted"/>
<gene>
    <name evidence="2" type="primary">LOC114427786</name>
</gene>
<reference evidence="1" key="1">
    <citation type="submission" date="2024-06" db="UniProtKB">
        <authorList>
            <consortium name="RefSeq"/>
        </authorList>
    </citation>
    <scope>NUCLEOTIDE SEQUENCE [LARGE SCALE GENOMIC DNA]</scope>
</reference>
<sequence length="4888" mass="542764">MASLHPESLRVIPRNISCASYTAVLTGFLQSLKSLPPIISQGVISSAESLKETFTRCLVPVSLTCEKSPVDENLICAGVDGSQLANVISNNSSSTVLCSFTIVEHACSSATNLTHSNLATLMKCALESQTTYPVEVWKLFFQKASPAVDQALETFATTAPNISSKTMSHALEALGELRIASFNQSQLQDENFIRSWFQTKMRPFLASPSSNFLICLSSNNFSCQTYQIVIQAFSSQRAFMDRDGRQEVFTHFIKPFLSRNDSSDPGCVSSTRDSKEWLRANFGNFSDFAKLQDLQALNPKFSSVELLSELTPSQVAQLILSSGALNDTDLIDGVFDRLEDGNALENMDQFLTQLTANETVPDFQPVVRDHMMNRTFIIISPYFSGFNKDDFYDWFHVKLVLILASFSPTMFKNATSEINCTNYHIVVRGMGKVFNAMPSHRQQGIADAMLGYLRKSASVINTPVCRQGIANNASWLEANLGPFSQYTTYSVLKHFNISGVAAVDSLSPQQKAELILDPDSGALENETTIRVVFTSLTQSGDEEQLNQFFQGFTNIIKQENITYIKNPRVRDTILNLTLTALAPDFEDFEPEDFQLWFQVYLVPVMASLHPESLRVIPRNISCASYTAVLTGLLQSLKSLPPIISQGVISSAESLKETFTRCLVPVSLTCEKSPVDENLICAGVDGSQLANVISNNSSSTVLCSFTITEHACSSATNLTHSNLATLMKCALESQTTYPVEVWKLFFQKASPALDQALETFATTAPNISSKTMSHALEALGELRIASFNQSQLQDENFIRSWFQTKMRPFLASPSSNFLICLSSNNFSCQTYQIVIQAFSSQRAFMDRDGRQAVFTHFIKPFLSRNDSSDPGCVSSTRDSKEWLRANFGNFSDFAKLQDLQALNPKFSSVELLSELTPSQVAQLILSSGALNDTDLIDGVFDRLEDGNALENMDQFLTQLTANETVPDFQPAVRDHMMNRTFIIISPYFSGFNKDDFYDWFHVKLVLILASFSPTMFKNATSEINCTNYHIVVRGMGKVFNAMPSHRQQGIADAMLGYLRKSASVINTPVCRQGIANNASWLEANLGPFSQYTTYSVLKHFNISGVAAVDSLSPQQKAELILDPDSGALENETTIRVVFTSLTQSGDEEQLNQFFQGFTNIIKQENITYIKNPRVRDTILNLTLTALAPDFEDFEPEDFQLWFQVYLVPVMASLHPESLRVIPRNISCASYTAVLTGLLQSLKSLPPIISQGVISSAESLKETFTRCLVPVSLTCEKSPVDENLICAGVDGSQLANVISNNSSSTVLCSFTITEHACSSATNLTHSNLATLMKCALESQTTYPVEVWKLFFQKASPALDQALETFAATAPNISSKTMSHALEALGELRIASFNQSQLQDENFIRSWFQTKMRPFLASPSSNFLICLSSNNFSCQTYQIVIQAFSSQRAFMDRDGRQAVFTHFIKPFLSRNDSSDPGCVSSTRDSKEWLRANFGNFSDFAKLQDLQALNPKFSSVELLSELTPSQVAQLILSSGALNDTDLIDGVFDRLEDGNALENMDQFLTQLTANETVPDFQPAVRDHMMNRTFIIISPYFSGFNKDDFYDWFHVKLVLILASFSPTMFKNATSEINCTNYHIVVRGMGKVFNAMPSHRQQGIADAMLGYLRKSASVINTPVCRQGIANNASWLEANLGPFSQYTTYSVLKHFNISGVAAVDSLSPQQKAELILDPDSGALENETTIRVVFTSLTQSGDEEQLNQFFQGFTNIIKQENITYIKNPRVRDTILNLTLTALAPDFEDFEPEDFQLWFQVYLVPVMASLHPESLRVIPRNISCASYTAVLTGLLQSLKSLPPIISQGVISSAESLKETFTRCLVPVSLTCEKSPVDENLICAGVDGSQLANVISNNSSSTVLCSFTITEHACSSATNLTHSNLATLMKCALESQTTYPVEVWKLFFQKASPALDQALETFATTAPNISSKTMSHALEALGELRIASFNQSQLQDENFIRSWFQTKMRPFLASPSSNFLICLSSNNFSCQTYQIVIQAFSSQRAFMDRDGRQAVFTHFIKPFLSRNDSSDPGCVSSTRDSKEWLRANFGNFSDFAKLQDLQALNPKFSSVELLSELTPSQVAQLILSSGALNDTDLIDGVFDRLEDGNALENMDQFLTQLTANETVPDFQPAVRDHMMNRTFIIISPYFSGFNKDDFYDWFHVKLVLILASFSPTMFKNATSEINCTNYHIVVRGMGKVFNAMPSHRQQGIADAMLGYLRKSASVINTPVCRQGIANNASWLEANLGPFSQYTTYSVLKHFNISGVAAVDSLSPQQKAELILDPDSGALENETTIRVVFTSLTQSGDEEQLNQFFQGFTNIIKQENITYIKNPRVRDTILNLTLTALAPDFEDFEPEDFQLWFQVYLVPVMASLHPESLRVIPRNISCASYTAVLTGLLQSLKSLPPIISQGVISSAESLKETFTRCLVPVSLTCEKSPVDENLICAGVDGSQLANVISNNSSSTVLCSFTITEHACSSATNLTHSNLATLMKCALESQTTYPVEVWKLFFQKASPALDQALETFATTAPNISSKTMSHALEALGELRIASFNQSQLQDENFIRSWFQTKMRPFLASPSSNFLICLSSNNFSCQTYQIVIQAFSSQRAFMDRDGRQAVFTHFIKPFLSRNDSSDPGCVSSTRDSKEWLRANFGNFSDFAKLQDLQALNPKFSSVELLSELTPSQVAQLILSSGALNDTDLIDGVFDRLEDGNALENMDQFLTQLTANETVPDFQPAVRDHMMNRTFIIISPYFSGFNKDDFYDWFHVKLVLILASFSPTMFKNATSEINCTNYHIVVRGMGKVFNAMPSHRQQGIADAMLGYLRKSASVINTPVCRQGIANNASWLEANLGPFSQYTTYSVLKHFNISGVAAVDSLSPQQKAELILDPDSGALENETTIRVVFTSLTQSGDEEQLNQFFQGFTNIIKQENITYIKNPRVRDTILNLTLTALAPDFEDFEPEDFQLWFQVYLVPVMASLHPESLRVIPRNISCASYTAVLTGLLQSLKSLPPIISQGVISSAESLKETFTRCLVPVSLTCEKSPVDENLICAGVDGSQLANVISNNSSSTVLCSFTITEHACSSATNLTHSNLATLMKCALESQTTYPVEVWKLFFQKASPALDQALETFATTAPNISSKTMSHALEALGELRIASFNQSQLQDENFIRSWFQTKMRPFLASPSSNFLICLSSNNFSCQTYQIVIQAFSSQRAFMDRDGRQAVFTHFIKPFLSRNDSSDPGCVSSTRDSKEWLRANFGNFSDFAKLQDLQALNPKFSSVELLSELTPSQVAQLILSSGALNDTDLIDGVFDRLEDGNALENMDQFLTQLTANETVPDFQPAVRDHMMNRTFIIISPYFSGFNKDDFYDWFHVKLVLILASFSPTMFKNATSEINCTNYHIVVRGMGKVFNAMPSHRQQGIADAMLGYLRKSASVINTPVCRQGIANNASWLEANLGPFSQYTTYSVLKHFNISGVAAVDSLSPQQKAELILDPDSGALENETTIRVVFTSLTQSGDEEQLNQFFQGFTNIIKQENITYIKNPRVRDTILNLTLTALAPDFEDFEPEDFQLWFQVYLVPVMASLHPESLRVIPRNISCASYTAVLTGLLQSLKSLPPIISQGVISSAESLKETFTRCLVPVSLTCEKSPVDENLICAGVDGSQLANVISNNSSSTVLCSFTITEHACSSATNLTHSNLATLMKCALESQTTYPVEVWKLFFQKASPALDQALETFATTAPNISSKTMSHALEALGELRIASFNQSQLQDENFIRSWFQTKMRPFLASPSSNFLICLSSNNFSCQTYQIVIQAFSSQRAFMDRDGRQAVFTHFIKPFLSRNDSSDPGCVSSTRDSKEWLRANFGNFSDFAKLQDLQALNPKFSSVELLSELTPSQVAQLILSSGALNDTDLIDGVFDRLEDGNALENMDQFLTQLTANETVPDFQPAVRDHMMNRTFIIISPYFSGFNKDDFYDWFHVKLVLILASFSPTMFKNATSEINCTNYHIVVRGMGKVFNAMPSHRQQGIADAMLGYLRKSASVINTPVCRQGIANNASWLEANLGPFSQYTTYSVLKHFNISGVAAVDSLSPQQKAELILDPDSGALENETTIRVVFTSLTQSGDEEQLNQFFQGFTNIIKQENITYIKNPRVRDTILNLTLTALAPDFEDFEPEDFQLWFQVYLVPVMASLHPESLRVIPRNISCASYTAVLTGLLQSLKSLPPIISQGVISSAESLKETFTRCLVPVSLTCEKSPVDENLICAGVDGSQLANVISNNSSSTVLCSFTITEHACSSATNLTHSNLATLMKCALESQTTYPVEVWKLFFQKASPALDQALETFATTAPNISSKTMSHALEALGELRIASFNQSQLQDENFIRSWFQTKMRPFLASPSSNFLICLSSNNFSCQTYQIVIQAFSSQRAFMDRDGRQAVFTHFIKPFLSRNDSSDPGCVSSTRDSKEWLRANFGNFSDFAKLQDLQALNPKFSSVELLSELTPSQVAQLILSSGALNDTDLIDGVFDRLEDGNALENMDQFLTQLTANETVPDFQPAVRDHMMNRTFIIISPYFSGFNKDDFYDWFHVKLVLILASFSPTMFKNATSEINCTNYHIVVRGMGKVFNAMPSHRQQGIADAMLGYLRKSASVINTPVCRQGIANNASWLEANLGPFSQYTTYSVLKHFNISGVAAVDSLSPQQKAELILDPDSGALENETTIRVVFTSLTQSGDEEQLNQFFQGFTNIIKQENITYIKNPRVRDTILNLTLTALAPDFEDFEPEDFQLWFQVYLVPVMASLHPESLRVIPRNISCASYTAVLTGLLQSLKSLPPIISQGVISSAESLKETFTL</sequence>
<dbReference type="RefSeq" id="XP_028251804.1">
    <property type="nucleotide sequence ID" value="XM_028396003.1"/>
</dbReference>
<dbReference type="InParanoid" id="A0A6P7HT68"/>
<organism evidence="1 2">
    <name type="scientific">Parambassis ranga</name>
    <name type="common">Indian glassy fish</name>
    <dbReference type="NCBI Taxonomy" id="210632"/>
    <lineage>
        <taxon>Eukaryota</taxon>
        <taxon>Metazoa</taxon>
        <taxon>Chordata</taxon>
        <taxon>Craniata</taxon>
        <taxon>Vertebrata</taxon>
        <taxon>Euteleostomi</taxon>
        <taxon>Actinopterygii</taxon>
        <taxon>Neopterygii</taxon>
        <taxon>Teleostei</taxon>
        <taxon>Neoteleostei</taxon>
        <taxon>Acanthomorphata</taxon>
        <taxon>Ovalentaria</taxon>
        <taxon>Ambassidae</taxon>
        <taxon>Parambassis</taxon>
    </lineage>
</organism>
<reference evidence="2" key="2">
    <citation type="submission" date="2025-08" db="UniProtKB">
        <authorList>
            <consortium name="RefSeq"/>
        </authorList>
    </citation>
    <scope>IDENTIFICATION</scope>
</reference>
<dbReference type="OrthoDB" id="9329195at2759"/>
<name>A0A6P7HT68_9TELE</name>
<evidence type="ECO:0000313" key="2">
    <source>
        <dbReference type="RefSeq" id="XP_028251804.1"/>
    </source>
</evidence>